<dbReference type="Gene3D" id="3.40.50.2000">
    <property type="entry name" value="Glycogen Phosphorylase B"/>
    <property type="match status" value="2"/>
</dbReference>
<protein>
    <submittedName>
        <fullName evidence="1">Glycosyltransferase</fullName>
    </submittedName>
</protein>
<evidence type="ECO:0000313" key="1">
    <source>
        <dbReference type="EMBL" id="MFC5296093.1"/>
    </source>
</evidence>
<keyword evidence="2" id="KW-1185">Reference proteome</keyword>
<evidence type="ECO:0000313" key="2">
    <source>
        <dbReference type="Proteomes" id="UP001595937"/>
    </source>
</evidence>
<comment type="caution">
    <text evidence="1">The sequence shown here is derived from an EMBL/GenBank/DDBJ whole genome shotgun (WGS) entry which is preliminary data.</text>
</comment>
<dbReference type="GeneID" id="303295968"/>
<dbReference type="EMBL" id="JBHSLN010000004">
    <property type="protein sequence ID" value="MFC5296093.1"/>
    <property type="molecule type" value="Genomic_DNA"/>
</dbReference>
<dbReference type="Proteomes" id="UP001595937">
    <property type="component" value="Unassembled WGS sequence"/>
</dbReference>
<sequence>MSPSILVLSLSPIERDPRVLRQIALLSELGDVHTAGYGAAPAGVASHVQVPEELGNWRSDYRRFYALVLTRQFRRLYDNAPWVRFLRGKIAPGSHDVVVANDAPSVPLARELAPRRGVHADMHEYATRQREGDALWERYQRPVVRWIVTEHLTRVDSVTTVSPGLAEAYGQEFGIAADVVPNAARHRADISVRETPREGPIRLVHTGAAGRARRLEIMIDAVAAANARRPGSLTLDLYLMPGDSAYIAELTRRVEDLGDPAITVLDPVPFDQIVPTLTGYDVGLFVCPPTTFNLEHTVPNKLFEFVQARLGIVIGPSPDMRRYVESYDLGSVTADFEVETVADELLDLTPARIDAMKAAADRAAAELGSDRLSIPWTDAVRRLLAPGSSTSEP</sequence>
<proteinExistence type="predicted"/>
<organism evidence="1 2">
    <name type="scientific">Brachybacterium tyrofermentans</name>
    <dbReference type="NCBI Taxonomy" id="47848"/>
    <lineage>
        <taxon>Bacteria</taxon>
        <taxon>Bacillati</taxon>
        <taxon>Actinomycetota</taxon>
        <taxon>Actinomycetes</taxon>
        <taxon>Micrococcales</taxon>
        <taxon>Dermabacteraceae</taxon>
        <taxon>Brachybacterium</taxon>
    </lineage>
</organism>
<reference evidence="2" key="1">
    <citation type="journal article" date="2019" name="Int. J. Syst. Evol. Microbiol.">
        <title>The Global Catalogue of Microorganisms (GCM) 10K type strain sequencing project: providing services to taxonomists for standard genome sequencing and annotation.</title>
        <authorList>
            <consortium name="The Broad Institute Genomics Platform"/>
            <consortium name="The Broad Institute Genome Sequencing Center for Infectious Disease"/>
            <person name="Wu L."/>
            <person name="Ma J."/>
        </authorList>
    </citation>
    <scope>NUCLEOTIDE SEQUENCE [LARGE SCALE GENOMIC DNA]</scope>
    <source>
        <strain evidence="2">CGMCC 1.16455</strain>
    </source>
</reference>
<dbReference type="RefSeq" id="WP_193117420.1">
    <property type="nucleotide sequence ID" value="NZ_BAAAIR010000007.1"/>
</dbReference>
<dbReference type="SUPFAM" id="SSF53756">
    <property type="entry name" value="UDP-Glycosyltransferase/glycogen phosphorylase"/>
    <property type="match status" value="1"/>
</dbReference>
<gene>
    <name evidence="1" type="ORF">ACFPK8_01060</name>
</gene>
<name>A0ABW0FAC3_9MICO</name>
<accession>A0ABW0FAC3</accession>